<dbReference type="GO" id="GO:0009898">
    <property type="term" value="C:cytoplasmic side of plasma membrane"/>
    <property type="evidence" value="ECO:0007669"/>
    <property type="project" value="TreeGrafter"/>
</dbReference>
<keyword evidence="1" id="KW-0175">Coiled coil</keyword>
<dbReference type="OrthoDB" id="10250120at2759"/>
<keyword evidence="3" id="KW-1185">Reference proteome</keyword>
<gene>
    <name evidence="2" type="ORF">L484_013892</name>
</gene>
<evidence type="ECO:0000313" key="2">
    <source>
        <dbReference type="EMBL" id="EXB44474.1"/>
    </source>
</evidence>
<organism evidence="2 3">
    <name type="scientific">Morus notabilis</name>
    <dbReference type="NCBI Taxonomy" id="981085"/>
    <lineage>
        <taxon>Eukaryota</taxon>
        <taxon>Viridiplantae</taxon>
        <taxon>Streptophyta</taxon>
        <taxon>Embryophyta</taxon>
        <taxon>Tracheophyta</taxon>
        <taxon>Spermatophyta</taxon>
        <taxon>Magnoliopsida</taxon>
        <taxon>eudicotyledons</taxon>
        <taxon>Gunneridae</taxon>
        <taxon>Pentapetalae</taxon>
        <taxon>rosids</taxon>
        <taxon>fabids</taxon>
        <taxon>Rosales</taxon>
        <taxon>Moraceae</taxon>
        <taxon>Moreae</taxon>
        <taxon>Morus</taxon>
    </lineage>
</organism>
<dbReference type="AlphaFoldDB" id="W9QYG9"/>
<dbReference type="PANTHER" id="PTHR22761:SF7">
    <property type="entry name" value="SNF7 FAMILY PROTEIN"/>
    <property type="match status" value="1"/>
</dbReference>
<dbReference type="Proteomes" id="UP000030645">
    <property type="component" value="Unassembled WGS sequence"/>
</dbReference>
<dbReference type="EMBL" id="KE343864">
    <property type="protein sequence ID" value="EXB44474.1"/>
    <property type="molecule type" value="Genomic_DNA"/>
</dbReference>
<accession>W9QYG9</accession>
<dbReference type="PANTHER" id="PTHR22761">
    <property type="entry name" value="CHARGED MULTIVESICULAR BODY PROTEIN"/>
    <property type="match status" value="1"/>
</dbReference>
<reference evidence="3" key="1">
    <citation type="submission" date="2013-01" db="EMBL/GenBank/DDBJ databases">
        <title>Draft Genome Sequence of a Mulberry Tree, Morus notabilis C.K. Schneid.</title>
        <authorList>
            <person name="He N."/>
            <person name="Zhao S."/>
        </authorList>
    </citation>
    <scope>NUCLEOTIDE SEQUENCE</scope>
</reference>
<dbReference type="GO" id="GO:0005771">
    <property type="term" value="C:multivesicular body"/>
    <property type="evidence" value="ECO:0007669"/>
    <property type="project" value="TreeGrafter"/>
</dbReference>
<dbReference type="GO" id="GO:0032511">
    <property type="term" value="P:late endosome to vacuole transport via multivesicular body sorting pathway"/>
    <property type="evidence" value="ECO:0007669"/>
    <property type="project" value="TreeGrafter"/>
</dbReference>
<dbReference type="STRING" id="981085.W9QYG9"/>
<proteinExistence type="predicted"/>
<evidence type="ECO:0000256" key="1">
    <source>
        <dbReference type="SAM" id="Coils"/>
    </source>
</evidence>
<dbReference type="GO" id="GO:0000815">
    <property type="term" value="C:ESCRT III complex"/>
    <property type="evidence" value="ECO:0007669"/>
    <property type="project" value="TreeGrafter"/>
</dbReference>
<dbReference type="KEGG" id="mnt:21397055"/>
<evidence type="ECO:0000313" key="3">
    <source>
        <dbReference type="Proteomes" id="UP000030645"/>
    </source>
</evidence>
<dbReference type="Pfam" id="PF25880">
    <property type="entry name" value="WHD_CHMP7_1st"/>
    <property type="match status" value="1"/>
</dbReference>
<dbReference type="InterPro" id="IPR005024">
    <property type="entry name" value="Snf7_fam"/>
</dbReference>
<dbReference type="eggNOG" id="KOG2911">
    <property type="taxonomic scope" value="Eukaryota"/>
</dbReference>
<feature type="coiled-coil region" evidence="1">
    <location>
        <begin position="323"/>
        <end position="385"/>
    </location>
</feature>
<dbReference type="GO" id="GO:0006900">
    <property type="term" value="P:vesicle budding from membrane"/>
    <property type="evidence" value="ECO:0007669"/>
    <property type="project" value="TreeGrafter"/>
</dbReference>
<name>W9QYG9_9ROSA</name>
<dbReference type="Pfam" id="PF03357">
    <property type="entry name" value="Snf7"/>
    <property type="match status" value="1"/>
</dbReference>
<protein>
    <submittedName>
        <fullName evidence="2">Charged multivesicular body protein 7</fullName>
    </submittedName>
</protein>
<sequence length="445" mass="49465">MEESGGEVGVAVREYIKKEVGDWDDDLAARSRFKAFSGQFSDWESTFLFWRHLILHVSGHFQFLFIRPSQLKKDWFNRGGLSPLCLEQVLSLMHKERDILPTHHLVDPRAGRLSHILTKLTNLFFTTTNTSYENDVFIVMPVLKEKAARLLKLLADENLSPSSTCVITINRFEHISASPQEASAILSYLSSQSQARFLSLSLNRNTPHIIQGVKVSLSTSPVTSVSSLDCDVLHLISTTETLEQQLAVIDKRCQSSKKAAMASLASGNKNVALRHLRTFKLVDKSREKCASLLSRVEEVLLLISNAESTKKVSEAIQIGAQAIKENNISVKEVEHSLQQLEESVDLQKQVEYALESTPSYTSVDNEDIEEEFKKLELEIGCVNNSHQPIHEAEAQATAAEATALDSAESLSEAFSNLKVVDVLSSTAAARDIAAKETKDLELERA</sequence>